<name>A0A0H3IZW7_CLOPA</name>
<evidence type="ECO:0000256" key="3">
    <source>
        <dbReference type="ARBA" id="ARBA00023014"/>
    </source>
</evidence>
<dbReference type="SUPFAM" id="SSF54862">
    <property type="entry name" value="4Fe-4S ferredoxins"/>
    <property type="match status" value="1"/>
</dbReference>
<dbReference type="GO" id="GO:0046872">
    <property type="term" value="F:metal ion binding"/>
    <property type="evidence" value="ECO:0007669"/>
    <property type="project" value="UniProtKB-KW"/>
</dbReference>
<evidence type="ECO:0000313" key="5">
    <source>
        <dbReference type="EMBL" id="AJA51089.1"/>
    </source>
</evidence>
<reference evidence="6" key="2">
    <citation type="submission" date="2015-10" db="EMBL/GenBank/DDBJ databases">
        <title>Improved Draft Genome Sequence of Clostridium pasteurianum Strain ATCC 6013 (DSM 525) Using a Hybrid Next-Generation Sequencing Approach.</title>
        <authorList>
            <person name="Pyne M.E."/>
            <person name="Utturkar S.M."/>
            <person name="Brown S.D."/>
            <person name="Moo-Young M."/>
            <person name="Chung D.A."/>
            <person name="Chou P.C."/>
        </authorList>
    </citation>
    <scope>NUCLEOTIDE SEQUENCE</scope>
    <source>
        <strain evidence="6">ATCC 6013</strain>
    </source>
</reference>
<keyword evidence="1" id="KW-0479">Metal-binding</keyword>
<accession>A0A0H3IZW7</accession>
<dbReference type="KEGG" id="cpat:CLPA_c10010"/>
<dbReference type="PROSITE" id="PS00198">
    <property type="entry name" value="4FE4S_FER_1"/>
    <property type="match status" value="1"/>
</dbReference>
<evidence type="ECO:0000313" key="6">
    <source>
        <dbReference type="EMBL" id="KRU12903.1"/>
    </source>
</evidence>
<evidence type="ECO:0000259" key="4">
    <source>
        <dbReference type="PROSITE" id="PS51379"/>
    </source>
</evidence>
<keyword evidence="2" id="KW-0408">Iron</keyword>
<keyword evidence="3" id="KW-0411">Iron-sulfur</keyword>
<organism evidence="5 8">
    <name type="scientific">Clostridium pasteurianum DSM 525 = ATCC 6013</name>
    <dbReference type="NCBI Taxonomy" id="1262449"/>
    <lineage>
        <taxon>Bacteria</taxon>
        <taxon>Bacillati</taxon>
        <taxon>Bacillota</taxon>
        <taxon>Clostridia</taxon>
        <taxon>Eubacteriales</taxon>
        <taxon>Clostridiaceae</taxon>
        <taxon>Clostridium</taxon>
    </lineage>
</organism>
<dbReference type="PATRIC" id="fig|1262449.7.peg.1012"/>
<dbReference type="Proteomes" id="UP000028042">
    <property type="component" value="Unassembled WGS sequence"/>
</dbReference>
<keyword evidence="8" id="KW-1185">Reference proteome</keyword>
<dbReference type="AlphaFoldDB" id="A0A0H3IZW7"/>
<dbReference type="KEGG" id="cpae:CPAST_c10010"/>
<evidence type="ECO:0000313" key="7">
    <source>
        <dbReference type="Proteomes" id="UP000028042"/>
    </source>
</evidence>
<evidence type="ECO:0000313" key="8">
    <source>
        <dbReference type="Proteomes" id="UP000030905"/>
    </source>
</evidence>
<dbReference type="GO" id="GO:0051536">
    <property type="term" value="F:iron-sulfur cluster binding"/>
    <property type="evidence" value="ECO:0007669"/>
    <property type="project" value="UniProtKB-KW"/>
</dbReference>
<dbReference type="InterPro" id="IPR017900">
    <property type="entry name" value="4Fe4S_Fe_S_CS"/>
</dbReference>
<dbReference type="EMBL" id="CP009268">
    <property type="protein sequence ID" value="AJA51089.1"/>
    <property type="molecule type" value="Genomic_DNA"/>
</dbReference>
<dbReference type="PANTHER" id="PTHR42827">
    <property type="entry name" value="IRON-SULFUR CLUSTER-BINDING PROTEIN-RELATED"/>
    <property type="match status" value="1"/>
</dbReference>
<evidence type="ECO:0000256" key="1">
    <source>
        <dbReference type="ARBA" id="ARBA00022723"/>
    </source>
</evidence>
<reference evidence="6 7" key="3">
    <citation type="journal article" name="Genome Announc.">
        <title>Improved Draft Genome Sequence of Clostridium pasteurianum Strain ATCC 6013 (DSM 525) Using a Hybrid Next-Generation Sequencing Approach.</title>
        <authorList>
            <person name="Pyne M.E."/>
            <person name="Utturkar S."/>
            <person name="Brown S.D."/>
            <person name="Moo-Young M."/>
            <person name="Chung D.A."/>
            <person name="Chou C.P."/>
        </authorList>
    </citation>
    <scope>NUCLEOTIDE SEQUENCE [LARGE SCALE GENOMIC DNA]</scope>
    <source>
        <strain evidence="6 7">ATCC 6013</strain>
    </source>
</reference>
<dbReference type="PANTHER" id="PTHR42827:SF1">
    <property type="entry name" value="IRON-SULFUR CLUSTER-BINDING PROTEIN"/>
    <property type="match status" value="1"/>
</dbReference>
<proteinExistence type="predicted"/>
<reference evidence="5 8" key="1">
    <citation type="journal article" date="2015" name="Genome Announc.">
        <title>Complete Genome Sequence of the Nitrogen-Fixing and Solvent-Producing Clostridium pasteurianum DSM 525.</title>
        <authorList>
            <person name="Poehlein A."/>
            <person name="Grosse-Honebrink A."/>
            <person name="Zhang Y."/>
            <person name="Minton N.P."/>
            <person name="Daniel R."/>
        </authorList>
    </citation>
    <scope>NUCLEOTIDE SEQUENCE [LARGE SCALE GENOMIC DNA]</scope>
    <source>
        <strain evidence="5">DSM 525</strain>
        <strain evidence="8">DSM 525 / ATCC 6013</strain>
    </source>
</reference>
<protein>
    <submittedName>
        <fullName evidence="5 6">4Fe-4S ferredoxin</fullName>
    </submittedName>
</protein>
<gene>
    <name evidence="5" type="ORF">CLPA_c10010</name>
    <name evidence="6" type="ORF">CP6013_02151</name>
</gene>
<feature type="domain" description="4Fe-4S ferredoxin-type" evidence="4">
    <location>
        <begin position="238"/>
        <end position="268"/>
    </location>
</feature>
<dbReference type="Pfam" id="PF00037">
    <property type="entry name" value="Fer4"/>
    <property type="match status" value="1"/>
</dbReference>
<sequence length="307" mass="35265">MILLKLSVLLMIYSMVLLVKIINEYDWRVNNMNKQDLIKKACYFVQNSEENIINEEIALSKNVVGMKIFDDPIFAFGDANDEYFQLLKRPEIIGEHFLLPEQWLPGAKTVISFFLPFTERVRISNKRDKIWPSEEWLHGRIEGQAFLVELCKYLKNALIEEGYNSMVPSLDKRFWAKEKFDSTFAHPEASFTSNWSERHVAFVCGLGTFGLSKGLITKKGIAGRFGSIVTELYLTKNSREYKDVYEYCSMCGACVKNCPAKAISIEKGKNHIICSNFVAKTVEKYKPRYGCGKCQTGVPCENRIPRQ</sequence>
<dbReference type="eggNOG" id="COG1600">
    <property type="taxonomic scope" value="Bacteria"/>
</dbReference>
<dbReference type="InterPro" id="IPR017896">
    <property type="entry name" value="4Fe4S_Fe-S-bd"/>
</dbReference>
<dbReference type="EMBL" id="JPGY02000001">
    <property type="protein sequence ID" value="KRU12903.1"/>
    <property type="molecule type" value="Genomic_DNA"/>
</dbReference>
<dbReference type="Proteomes" id="UP000030905">
    <property type="component" value="Chromosome"/>
</dbReference>
<dbReference type="PROSITE" id="PS51379">
    <property type="entry name" value="4FE4S_FER_2"/>
    <property type="match status" value="1"/>
</dbReference>
<evidence type="ECO:0000256" key="2">
    <source>
        <dbReference type="ARBA" id="ARBA00023004"/>
    </source>
</evidence>